<dbReference type="Proteomes" id="UP000759529">
    <property type="component" value="Unassembled WGS sequence"/>
</dbReference>
<feature type="domain" description="OmpA-like" evidence="3">
    <location>
        <begin position="14"/>
        <end position="124"/>
    </location>
</feature>
<accession>A0ABS2CW38</accession>
<dbReference type="InterPro" id="IPR006665">
    <property type="entry name" value="OmpA-like"/>
</dbReference>
<dbReference type="Gene3D" id="3.30.1330.60">
    <property type="entry name" value="OmpA-like domain"/>
    <property type="match status" value="2"/>
</dbReference>
<gene>
    <name evidence="4" type="ORF">H9X54_007560</name>
</gene>
<dbReference type="PROSITE" id="PS51123">
    <property type="entry name" value="OMPA_2"/>
    <property type="match status" value="2"/>
</dbReference>
<dbReference type="PANTHER" id="PTHR30329:SF21">
    <property type="entry name" value="LIPOPROTEIN YIAD-RELATED"/>
    <property type="match status" value="1"/>
</dbReference>
<protein>
    <submittedName>
        <fullName evidence="4">OmpA family protein</fullName>
    </submittedName>
</protein>
<dbReference type="RefSeq" id="WP_187657798.1">
    <property type="nucleotide sequence ID" value="NZ_JACSOD020000469.1"/>
</dbReference>
<evidence type="ECO:0000313" key="4">
    <source>
        <dbReference type="EMBL" id="MBM6499155.1"/>
    </source>
</evidence>
<comment type="caution">
    <text evidence="4">The sequence shown here is derived from an EMBL/GenBank/DDBJ whole genome shotgun (WGS) entry which is preliminary data.</text>
</comment>
<sequence length="295" mass="34195">MKTYFFFALYLLATIFVSAQEQLTVFFESNKFDLTIKENRKLQQWILENANSKILAINGYTDEDGSIGFNDTLAKKRVNFIYNEIKERVKIRDDFKTRSFGKQHEQSVDKAKNRRVTIYYLLEKDLAKENEILGIEEVKAEVPKPEIEYPEKMIFDNPNGTKSEFKLDREFMKKIGNSVAGEKLKIDNLNFIINTFAVAPESRGKLYELLLVLQNNPKLKIEIQGHLCCMPTDRLDLSTKRAKAIYNFLINNDIYSGRLSYKGFGSSEPIYAIPEKNETERAANRRVEILIVSND</sequence>
<keyword evidence="1" id="KW-0472">Membrane</keyword>
<evidence type="ECO:0000259" key="3">
    <source>
        <dbReference type="PROSITE" id="PS51123"/>
    </source>
</evidence>
<keyword evidence="5" id="KW-1185">Reference proteome</keyword>
<dbReference type="EMBL" id="JACSOD020000469">
    <property type="protein sequence ID" value="MBM6499155.1"/>
    <property type="molecule type" value="Genomic_DNA"/>
</dbReference>
<evidence type="ECO:0000256" key="2">
    <source>
        <dbReference type="SAM" id="SignalP"/>
    </source>
</evidence>
<feature type="domain" description="OmpA-like" evidence="3">
    <location>
        <begin position="179"/>
        <end position="295"/>
    </location>
</feature>
<keyword evidence="2" id="KW-0732">Signal</keyword>
<evidence type="ECO:0000256" key="1">
    <source>
        <dbReference type="PROSITE-ProRule" id="PRU00473"/>
    </source>
</evidence>
<evidence type="ECO:0000313" key="5">
    <source>
        <dbReference type="Proteomes" id="UP000759529"/>
    </source>
</evidence>
<dbReference type="CDD" id="cd07185">
    <property type="entry name" value="OmpA_C-like"/>
    <property type="match status" value="1"/>
</dbReference>
<proteinExistence type="predicted"/>
<dbReference type="SUPFAM" id="SSF103088">
    <property type="entry name" value="OmpA-like"/>
    <property type="match status" value="2"/>
</dbReference>
<feature type="signal peptide" evidence="2">
    <location>
        <begin position="1"/>
        <end position="19"/>
    </location>
</feature>
<dbReference type="Pfam" id="PF00691">
    <property type="entry name" value="OmpA"/>
    <property type="match status" value="1"/>
</dbReference>
<feature type="chain" id="PRO_5045603489" evidence="2">
    <location>
        <begin position="20"/>
        <end position="295"/>
    </location>
</feature>
<dbReference type="InterPro" id="IPR036737">
    <property type="entry name" value="OmpA-like_sf"/>
</dbReference>
<organism evidence="4 5">
    <name type="scientific">Flavobacterium macrobrachii</name>
    <dbReference type="NCBI Taxonomy" id="591204"/>
    <lineage>
        <taxon>Bacteria</taxon>
        <taxon>Pseudomonadati</taxon>
        <taxon>Bacteroidota</taxon>
        <taxon>Flavobacteriia</taxon>
        <taxon>Flavobacteriales</taxon>
        <taxon>Flavobacteriaceae</taxon>
        <taxon>Flavobacterium</taxon>
    </lineage>
</organism>
<dbReference type="PANTHER" id="PTHR30329">
    <property type="entry name" value="STATOR ELEMENT OF FLAGELLAR MOTOR COMPLEX"/>
    <property type="match status" value="1"/>
</dbReference>
<name>A0ABS2CW38_9FLAO</name>
<reference evidence="4 5" key="1">
    <citation type="submission" date="2021-02" db="EMBL/GenBank/DDBJ databases">
        <authorList>
            <person name="Jung H.S."/>
            <person name="Chun B.H."/>
            <person name="Jeon C.O."/>
        </authorList>
    </citation>
    <scope>NUCLEOTIDE SEQUENCE [LARGE SCALE GENOMIC DNA]</scope>
    <source>
        <strain evidence="4 5">LMG 25203</strain>
    </source>
</reference>
<dbReference type="InterPro" id="IPR050330">
    <property type="entry name" value="Bact_OuterMem_StrucFunc"/>
</dbReference>